<evidence type="ECO:0000256" key="5">
    <source>
        <dbReference type="ARBA" id="ARBA00023187"/>
    </source>
</evidence>
<evidence type="ECO:0000256" key="6">
    <source>
        <dbReference type="ARBA" id="ARBA00023242"/>
    </source>
</evidence>
<dbReference type="PANTHER" id="PTHR17204:SF25">
    <property type="entry name" value="RRM DOMAIN-CONTAINING PROTEIN"/>
    <property type="match status" value="1"/>
</dbReference>
<protein>
    <recommendedName>
        <fullName evidence="9">RRM domain-containing protein</fullName>
    </recommendedName>
</protein>
<dbReference type="Pfam" id="PF00076">
    <property type="entry name" value="RRM_1"/>
    <property type="match status" value="1"/>
</dbReference>
<comment type="subcellular location">
    <subcellularLocation>
        <location evidence="1">Nucleus</location>
    </subcellularLocation>
</comment>
<keyword evidence="3" id="KW-0677">Repeat</keyword>
<name>A0A2H5QAB7_CITUN</name>
<accession>A0A2H5QAB7</accession>
<evidence type="ECO:0000259" key="9">
    <source>
        <dbReference type="PROSITE" id="PS50102"/>
    </source>
</evidence>
<dbReference type="GO" id="GO:0003723">
    <property type="term" value="F:RNA binding"/>
    <property type="evidence" value="ECO:0007669"/>
    <property type="project" value="UniProtKB-UniRule"/>
</dbReference>
<evidence type="ECO:0000256" key="7">
    <source>
        <dbReference type="PROSITE-ProRule" id="PRU00176"/>
    </source>
</evidence>
<feature type="compositionally biased region" description="Basic and acidic residues" evidence="8">
    <location>
        <begin position="807"/>
        <end position="822"/>
    </location>
</feature>
<feature type="compositionally biased region" description="Basic and acidic residues" evidence="8">
    <location>
        <begin position="877"/>
        <end position="901"/>
    </location>
</feature>
<keyword evidence="5" id="KW-0508">mRNA splicing</keyword>
<dbReference type="InterPro" id="IPR000504">
    <property type="entry name" value="RRM_dom"/>
</dbReference>
<dbReference type="Pfam" id="PF05843">
    <property type="entry name" value="Suf"/>
    <property type="match status" value="1"/>
</dbReference>
<dbReference type="SMART" id="SM00360">
    <property type="entry name" value="RRM"/>
    <property type="match status" value="1"/>
</dbReference>
<dbReference type="GO" id="GO:0008380">
    <property type="term" value="P:RNA splicing"/>
    <property type="evidence" value="ECO:0007669"/>
    <property type="project" value="UniProtKB-KW"/>
</dbReference>
<gene>
    <name evidence="10" type="ORF">CUMW_210460</name>
</gene>
<dbReference type="SUPFAM" id="SSF54928">
    <property type="entry name" value="RNA-binding domain, RBD"/>
    <property type="match status" value="1"/>
</dbReference>
<feature type="domain" description="RRM" evidence="9">
    <location>
        <begin position="718"/>
        <end position="805"/>
    </location>
</feature>
<dbReference type="Gene3D" id="3.30.70.330">
    <property type="match status" value="1"/>
</dbReference>
<feature type="compositionally biased region" description="Basic residues" evidence="8">
    <location>
        <begin position="658"/>
        <end position="670"/>
    </location>
</feature>
<feature type="compositionally biased region" description="Acidic residues" evidence="8">
    <location>
        <begin position="42"/>
        <end position="56"/>
    </location>
</feature>
<dbReference type="STRING" id="55188.A0A2H5QAB7"/>
<dbReference type="Gene3D" id="1.25.40.10">
    <property type="entry name" value="Tetratricopeptide repeat domain"/>
    <property type="match status" value="2"/>
</dbReference>
<evidence type="ECO:0000313" key="10">
    <source>
        <dbReference type="EMBL" id="GAY61502.1"/>
    </source>
</evidence>
<evidence type="ECO:0000256" key="8">
    <source>
        <dbReference type="SAM" id="MobiDB-lite"/>
    </source>
</evidence>
<feature type="compositionally biased region" description="Polar residues" evidence="8">
    <location>
        <begin position="823"/>
        <end position="845"/>
    </location>
</feature>
<dbReference type="InterPro" id="IPR003107">
    <property type="entry name" value="HAT"/>
</dbReference>
<dbReference type="SMART" id="SM00386">
    <property type="entry name" value="HAT"/>
    <property type="match status" value="7"/>
</dbReference>
<dbReference type="InterPro" id="IPR011990">
    <property type="entry name" value="TPR-like_helical_dom_sf"/>
</dbReference>
<evidence type="ECO:0000256" key="3">
    <source>
        <dbReference type="ARBA" id="ARBA00022737"/>
    </source>
</evidence>
<evidence type="ECO:0000256" key="1">
    <source>
        <dbReference type="ARBA" id="ARBA00004123"/>
    </source>
</evidence>
<dbReference type="Proteomes" id="UP000236630">
    <property type="component" value="Unassembled WGS sequence"/>
</dbReference>
<feature type="compositionally biased region" description="Basic and acidic residues" evidence="8">
    <location>
        <begin position="685"/>
        <end position="703"/>
    </location>
</feature>
<evidence type="ECO:0000256" key="4">
    <source>
        <dbReference type="ARBA" id="ARBA00022884"/>
    </source>
</evidence>
<feature type="region of interest" description="Disordered" evidence="8">
    <location>
        <begin position="1"/>
        <end position="60"/>
    </location>
</feature>
<organism evidence="10 11">
    <name type="scientific">Citrus unshiu</name>
    <name type="common">Satsuma mandarin</name>
    <name type="synonym">Citrus nobilis var. unshiu</name>
    <dbReference type="NCBI Taxonomy" id="55188"/>
    <lineage>
        <taxon>Eukaryota</taxon>
        <taxon>Viridiplantae</taxon>
        <taxon>Streptophyta</taxon>
        <taxon>Embryophyta</taxon>
        <taxon>Tracheophyta</taxon>
        <taxon>Spermatophyta</taxon>
        <taxon>Magnoliopsida</taxon>
        <taxon>eudicotyledons</taxon>
        <taxon>Gunneridae</taxon>
        <taxon>Pentapetalae</taxon>
        <taxon>rosids</taxon>
        <taxon>malvids</taxon>
        <taxon>Sapindales</taxon>
        <taxon>Rutaceae</taxon>
        <taxon>Aurantioideae</taxon>
        <taxon>Citrus</taxon>
    </lineage>
</organism>
<dbReference type="AlphaFoldDB" id="A0A2H5QAB7"/>
<keyword evidence="6" id="KW-0539">Nucleus</keyword>
<reference evidence="10 11" key="1">
    <citation type="journal article" date="2017" name="Front. Genet.">
        <title>Draft sequencing of the heterozygous diploid genome of Satsuma (Citrus unshiu Marc.) using a hybrid assembly approach.</title>
        <authorList>
            <person name="Shimizu T."/>
            <person name="Tanizawa Y."/>
            <person name="Mochizuki T."/>
            <person name="Nagasaki H."/>
            <person name="Yoshioka T."/>
            <person name="Toyoda A."/>
            <person name="Fujiyama A."/>
            <person name="Kaminuma E."/>
            <person name="Nakamura Y."/>
        </authorList>
    </citation>
    <scope>NUCLEOTIDE SEQUENCE [LARGE SCALE GENOMIC DNA]</scope>
    <source>
        <strain evidence="11">cv. Miyagawa wase</strain>
    </source>
</reference>
<dbReference type="PANTHER" id="PTHR17204">
    <property type="entry name" value="PRE-MRNA PROCESSING PROTEIN PRP39-RELATED"/>
    <property type="match status" value="1"/>
</dbReference>
<keyword evidence="4 7" id="KW-0694">RNA-binding</keyword>
<dbReference type="GO" id="GO:0005634">
    <property type="term" value="C:nucleus"/>
    <property type="evidence" value="ECO:0007669"/>
    <property type="project" value="UniProtKB-SubCell"/>
</dbReference>
<proteinExistence type="predicted"/>
<feature type="region of interest" description="Disordered" evidence="8">
    <location>
        <begin position="798"/>
        <end position="901"/>
    </location>
</feature>
<dbReference type="InterPro" id="IPR008669">
    <property type="entry name" value="LSM_interact"/>
</dbReference>
<dbReference type="InterPro" id="IPR035979">
    <property type="entry name" value="RBD_domain_sf"/>
</dbReference>
<dbReference type="PROSITE" id="PS50102">
    <property type="entry name" value="RRM"/>
    <property type="match status" value="1"/>
</dbReference>
<dbReference type="GO" id="GO:0006397">
    <property type="term" value="P:mRNA processing"/>
    <property type="evidence" value="ECO:0007669"/>
    <property type="project" value="UniProtKB-KW"/>
</dbReference>
<sequence length="901" mass="103123">MEPKEETLATIPEEEEDGDTVIPDVENNPKPTTKDNSSDSSDASDSDSDSDSESEDEAKQSMELQTLQYQLSNEPSNYDTHVQYIKVLRKMGEIEKLRQAREAMNEIFPLTPAMWREWARDETSISTGPEALLGVEKIYERGVSDYLSVPLWCDYLKFVQEYDPSIREFLPDGISKARNLFERAVTAAGLHVSEGSKIWELYREFELDIFCRIDETNLKEKEKQVQRIRSIFHRQLSVPLANSSATLLAYKSWEVEQGAVLDVESSNLDGISSNVALAYQKALEMCNARAHLEEQISRQDLSDSEKFQQYMIYLKYEQSSGDPGRVQLLYERAITDFPVSSDLWLDYTQYLDKTLKVGNVVRDVYSRATKNCPWVGELWVRSLLSLERSRASEEEISTVFEKSLLCAFSTFEEYLDLFLTRIDGLRRRILFSGEVEGVLDYSLIRETFQVPLEFCVSVEWFPAAISVPNVVRASDYLSEQMKNTDGLLRLYAYWAHLEQSMGKDMVSARGVWERLLKISGAMLEAWQSYISMEIELDHINEARSIYKRCYSKRFTGTGSEVNFFRLSSLININCLTIIIQDICHAWLRFEREYGTLEDFDHSVQKVTPRLEELRLFRSQQESKSLPESADQKEHSVKKTGREKRKSDSNISYEQSPAKRQKHAPQKPKKVHDKEKRQVQNLAEENEGRETKQTVEEQPKKQPIKDAVPGRTKGFTDECTAFLSNINLKASRQTLPCFPATYEDLRRFFSDVGGVSSIRILHDKFTGKSRGLAYVDFIDDEHLAAAVAKNKQMFLGKKLSIARSNPKQRKDSSGERAPTEHAQSHQQTGNAGTSASKESSIETSKQSRGRGDSVQLKGKNTFAVPRNVRPLGFPAIKPKTEEGEDLKPKSNDEFRKMFIKKD</sequence>
<dbReference type="InterPro" id="IPR012677">
    <property type="entry name" value="Nucleotide-bd_a/b_plait_sf"/>
</dbReference>
<keyword evidence="11" id="KW-1185">Reference proteome</keyword>
<comment type="caution">
    <text evidence="10">The sequence shown here is derived from an EMBL/GenBank/DDBJ whole genome shotgun (WGS) entry which is preliminary data.</text>
</comment>
<evidence type="ECO:0000313" key="11">
    <source>
        <dbReference type="Proteomes" id="UP000236630"/>
    </source>
</evidence>
<keyword evidence="2" id="KW-0507">mRNA processing</keyword>
<dbReference type="InterPro" id="IPR008847">
    <property type="entry name" value="Suf"/>
</dbReference>
<evidence type="ECO:0000256" key="2">
    <source>
        <dbReference type="ARBA" id="ARBA00022664"/>
    </source>
</evidence>
<dbReference type="EMBL" id="BDQV01000272">
    <property type="protein sequence ID" value="GAY61502.1"/>
    <property type="molecule type" value="Genomic_DNA"/>
</dbReference>
<dbReference type="Pfam" id="PF05391">
    <property type="entry name" value="Lsm_interact"/>
    <property type="match status" value="1"/>
</dbReference>
<dbReference type="SUPFAM" id="SSF48452">
    <property type="entry name" value="TPR-like"/>
    <property type="match status" value="2"/>
</dbReference>
<feature type="region of interest" description="Disordered" evidence="8">
    <location>
        <begin position="618"/>
        <end position="710"/>
    </location>
</feature>